<dbReference type="GO" id="GO:0030246">
    <property type="term" value="F:carbohydrate binding"/>
    <property type="evidence" value="ECO:0007669"/>
    <property type="project" value="UniProtKB-KW"/>
</dbReference>
<name>A0A834W8Y9_9FABA</name>
<accession>A0A834W8Y9</accession>
<keyword evidence="1" id="KW-0418">Kinase</keyword>
<keyword evidence="1" id="KW-0675">Receptor</keyword>
<dbReference type="GO" id="GO:0016301">
    <property type="term" value="F:kinase activity"/>
    <property type="evidence" value="ECO:0007669"/>
    <property type="project" value="UniProtKB-KW"/>
</dbReference>
<keyword evidence="2" id="KW-1185">Reference proteome</keyword>
<keyword evidence="1" id="KW-0808">Transferase</keyword>
<sequence length="92" mass="10859">MRTPSLLVYEFMSKFQWEQYMEEVVLVLKLGLLCSNSEPARRPSMRQVVQYLNLKLGIGIEKKILRLKEWADAFDLVLTKIIIIKDLCTKRK</sequence>
<protein>
    <submittedName>
        <fullName evidence="1">L-type lectin-domain containing receptor kinase IV.1-like</fullName>
    </submittedName>
</protein>
<keyword evidence="1" id="KW-0430">Lectin</keyword>
<organism evidence="1 2">
    <name type="scientific">Senna tora</name>
    <dbReference type="NCBI Taxonomy" id="362788"/>
    <lineage>
        <taxon>Eukaryota</taxon>
        <taxon>Viridiplantae</taxon>
        <taxon>Streptophyta</taxon>
        <taxon>Embryophyta</taxon>
        <taxon>Tracheophyta</taxon>
        <taxon>Spermatophyta</taxon>
        <taxon>Magnoliopsida</taxon>
        <taxon>eudicotyledons</taxon>
        <taxon>Gunneridae</taxon>
        <taxon>Pentapetalae</taxon>
        <taxon>rosids</taxon>
        <taxon>fabids</taxon>
        <taxon>Fabales</taxon>
        <taxon>Fabaceae</taxon>
        <taxon>Caesalpinioideae</taxon>
        <taxon>Cassia clade</taxon>
        <taxon>Senna</taxon>
    </lineage>
</organism>
<proteinExistence type="predicted"/>
<dbReference type="EMBL" id="JAAIUW010000010">
    <property type="protein sequence ID" value="KAF7812958.1"/>
    <property type="molecule type" value="Genomic_DNA"/>
</dbReference>
<gene>
    <name evidence="1" type="ORF">G2W53_033934</name>
</gene>
<comment type="caution">
    <text evidence="1">The sequence shown here is derived from an EMBL/GenBank/DDBJ whole genome shotgun (WGS) entry which is preliminary data.</text>
</comment>
<dbReference type="Proteomes" id="UP000634136">
    <property type="component" value="Unassembled WGS sequence"/>
</dbReference>
<evidence type="ECO:0000313" key="1">
    <source>
        <dbReference type="EMBL" id="KAF7812958.1"/>
    </source>
</evidence>
<dbReference type="AlphaFoldDB" id="A0A834W8Y9"/>
<evidence type="ECO:0000313" key="2">
    <source>
        <dbReference type="Proteomes" id="UP000634136"/>
    </source>
</evidence>
<reference evidence="1" key="1">
    <citation type="submission" date="2020-09" db="EMBL/GenBank/DDBJ databases">
        <title>Genome-Enabled Discovery of Anthraquinone Biosynthesis in Senna tora.</title>
        <authorList>
            <person name="Kang S.-H."/>
            <person name="Pandey R.P."/>
            <person name="Lee C.-M."/>
            <person name="Sim J.-S."/>
            <person name="Jeong J.-T."/>
            <person name="Choi B.-S."/>
            <person name="Jung M."/>
            <person name="Ginzburg D."/>
            <person name="Zhao K."/>
            <person name="Won S.Y."/>
            <person name="Oh T.-J."/>
            <person name="Yu Y."/>
            <person name="Kim N.-H."/>
            <person name="Lee O.R."/>
            <person name="Lee T.-H."/>
            <person name="Bashyal P."/>
            <person name="Kim T.-S."/>
            <person name="Lee W.-H."/>
            <person name="Kawkins C."/>
            <person name="Kim C.-K."/>
            <person name="Kim J.S."/>
            <person name="Ahn B.O."/>
            <person name="Rhee S.Y."/>
            <person name="Sohng J.K."/>
        </authorList>
    </citation>
    <scope>NUCLEOTIDE SEQUENCE</scope>
    <source>
        <tissue evidence="1">Leaf</tissue>
    </source>
</reference>